<dbReference type="Proteomes" id="UP001174909">
    <property type="component" value="Unassembled WGS sequence"/>
</dbReference>
<reference evidence="1" key="1">
    <citation type="submission" date="2023-03" db="EMBL/GenBank/DDBJ databases">
        <authorList>
            <person name="Steffen K."/>
            <person name="Cardenas P."/>
        </authorList>
    </citation>
    <scope>NUCLEOTIDE SEQUENCE</scope>
</reference>
<keyword evidence="2" id="KW-1185">Reference proteome</keyword>
<dbReference type="SUPFAM" id="SSF56219">
    <property type="entry name" value="DNase I-like"/>
    <property type="match status" value="1"/>
</dbReference>
<protein>
    <recommendedName>
        <fullName evidence="3">Endonuclease/exonuclease/phosphatase domain-containing protein</fullName>
    </recommendedName>
</protein>
<organism evidence="1 2">
    <name type="scientific">Geodia barretti</name>
    <name type="common">Barrett's horny sponge</name>
    <dbReference type="NCBI Taxonomy" id="519541"/>
    <lineage>
        <taxon>Eukaryota</taxon>
        <taxon>Metazoa</taxon>
        <taxon>Porifera</taxon>
        <taxon>Demospongiae</taxon>
        <taxon>Heteroscleromorpha</taxon>
        <taxon>Tetractinellida</taxon>
        <taxon>Astrophorina</taxon>
        <taxon>Geodiidae</taxon>
        <taxon>Geodia</taxon>
    </lineage>
</organism>
<name>A0AA35SX48_GEOBA</name>
<proteinExistence type="predicted"/>
<comment type="caution">
    <text evidence="1">The sequence shown here is derived from an EMBL/GenBank/DDBJ whole genome shotgun (WGS) entry which is preliminary data.</text>
</comment>
<dbReference type="AlphaFoldDB" id="A0AA35SX48"/>
<dbReference type="InterPro" id="IPR036691">
    <property type="entry name" value="Endo/exonu/phosph_ase_sf"/>
</dbReference>
<evidence type="ECO:0000313" key="1">
    <source>
        <dbReference type="EMBL" id="CAI8036646.1"/>
    </source>
</evidence>
<sequence length="228" mass="25301">MLLSKKELINSTANPFTNHSQIRGYLTASVGGVGDLVCTHLSSQLAPPPLYVGPPVVVPFLYSSYAEQHSNELMTLFDVIKKSGMQTPILLGDFNHGPARTDGVVAEFPFYYGLMNARGFVTPYVLTDGRCTFCIDNPLTGGLFPDTIIDHIYITTDTTKRVICARRFFDVVSPPIGTPLSDHYGVKVRLYNIRNEECSALQQCRYNCASQIKDLSPFEPNFNEVCFS</sequence>
<dbReference type="EMBL" id="CASHTH010002886">
    <property type="protein sequence ID" value="CAI8036646.1"/>
    <property type="molecule type" value="Genomic_DNA"/>
</dbReference>
<evidence type="ECO:0000313" key="2">
    <source>
        <dbReference type="Proteomes" id="UP001174909"/>
    </source>
</evidence>
<evidence type="ECO:0008006" key="3">
    <source>
        <dbReference type="Google" id="ProtNLM"/>
    </source>
</evidence>
<dbReference type="Gene3D" id="3.60.10.10">
    <property type="entry name" value="Endonuclease/exonuclease/phosphatase"/>
    <property type="match status" value="1"/>
</dbReference>
<gene>
    <name evidence="1" type="ORF">GBAR_LOCUS20517</name>
</gene>
<accession>A0AA35SX48</accession>